<evidence type="ECO:0000313" key="6">
    <source>
        <dbReference type="Proteomes" id="UP001612741"/>
    </source>
</evidence>
<dbReference type="InterPro" id="IPR001242">
    <property type="entry name" value="Condensation_dom"/>
</dbReference>
<comment type="caution">
    <text evidence="5">The sequence shown here is derived from an EMBL/GenBank/DDBJ whole genome shotgun (WGS) entry which is preliminary data.</text>
</comment>
<dbReference type="InterPro" id="IPR020806">
    <property type="entry name" value="PKS_PP-bd"/>
</dbReference>
<dbReference type="InterPro" id="IPR001031">
    <property type="entry name" value="Thioesterase"/>
</dbReference>
<dbReference type="InterPro" id="IPR010071">
    <property type="entry name" value="AA_adenyl_dom"/>
</dbReference>
<dbReference type="Gene3D" id="3.40.50.980">
    <property type="match status" value="4"/>
</dbReference>
<dbReference type="InterPro" id="IPR006162">
    <property type="entry name" value="Ppantetheine_attach_site"/>
</dbReference>
<dbReference type="CDD" id="cd05930">
    <property type="entry name" value="A_NRPS"/>
    <property type="match status" value="1"/>
</dbReference>
<dbReference type="PROSITE" id="PS50075">
    <property type="entry name" value="CARRIER"/>
    <property type="match status" value="5"/>
</dbReference>
<dbReference type="PANTHER" id="PTHR45527">
    <property type="entry name" value="NONRIBOSOMAL PEPTIDE SYNTHETASE"/>
    <property type="match status" value="1"/>
</dbReference>
<dbReference type="InterPro" id="IPR023213">
    <property type="entry name" value="CAT-like_dom_sf"/>
</dbReference>
<feature type="domain" description="Carrier" evidence="4">
    <location>
        <begin position="2448"/>
        <end position="2523"/>
    </location>
</feature>
<evidence type="ECO:0000256" key="3">
    <source>
        <dbReference type="ARBA" id="ARBA00022553"/>
    </source>
</evidence>
<dbReference type="Gene3D" id="3.30.559.10">
    <property type="entry name" value="Chloramphenicol acetyltransferase-like domain"/>
    <property type="match status" value="5"/>
</dbReference>
<evidence type="ECO:0000256" key="1">
    <source>
        <dbReference type="ARBA" id="ARBA00001957"/>
    </source>
</evidence>
<name>A0ABW7Z3K4_9ACTN</name>
<evidence type="ECO:0000256" key="2">
    <source>
        <dbReference type="ARBA" id="ARBA00022450"/>
    </source>
</evidence>
<protein>
    <submittedName>
        <fullName evidence="5">Amino acid adenylation domain-containing protein</fullName>
    </submittedName>
</protein>
<dbReference type="PROSITE" id="PS00012">
    <property type="entry name" value="PHOSPHOPANTETHEINE"/>
    <property type="match status" value="5"/>
</dbReference>
<accession>A0ABW7Z3K4</accession>
<dbReference type="PANTHER" id="PTHR45527:SF1">
    <property type="entry name" value="FATTY ACID SYNTHASE"/>
    <property type="match status" value="1"/>
</dbReference>
<dbReference type="InterPro" id="IPR000873">
    <property type="entry name" value="AMP-dep_synth/lig_dom"/>
</dbReference>
<feature type="domain" description="Carrier" evidence="4">
    <location>
        <begin position="3473"/>
        <end position="3548"/>
    </location>
</feature>
<dbReference type="Pfam" id="PF13193">
    <property type="entry name" value="AMP-binding_C"/>
    <property type="match status" value="2"/>
</dbReference>
<feature type="domain" description="Carrier" evidence="4">
    <location>
        <begin position="920"/>
        <end position="995"/>
    </location>
</feature>
<reference evidence="5 6" key="1">
    <citation type="submission" date="2024-10" db="EMBL/GenBank/DDBJ databases">
        <title>The Natural Products Discovery Center: Release of the First 8490 Sequenced Strains for Exploring Actinobacteria Biosynthetic Diversity.</title>
        <authorList>
            <person name="Kalkreuter E."/>
            <person name="Kautsar S.A."/>
            <person name="Yang D."/>
            <person name="Bader C.D."/>
            <person name="Teijaro C.N."/>
            <person name="Fluegel L."/>
            <person name="Davis C.M."/>
            <person name="Simpson J.R."/>
            <person name="Lauterbach L."/>
            <person name="Steele A.D."/>
            <person name="Gui C."/>
            <person name="Meng S."/>
            <person name="Li G."/>
            <person name="Viehrig K."/>
            <person name="Ye F."/>
            <person name="Su P."/>
            <person name="Kiefer A.F."/>
            <person name="Nichols A."/>
            <person name="Cepeda A.J."/>
            <person name="Yan W."/>
            <person name="Fan B."/>
            <person name="Jiang Y."/>
            <person name="Adhikari A."/>
            <person name="Zheng C.-J."/>
            <person name="Schuster L."/>
            <person name="Cowan T.M."/>
            <person name="Smanski M.J."/>
            <person name="Chevrette M.G."/>
            <person name="De Carvalho L.P.S."/>
            <person name="Shen B."/>
        </authorList>
    </citation>
    <scope>NUCLEOTIDE SEQUENCE [LARGE SCALE GENOMIC DNA]</scope>
    <source>
        <strain evidence="5 6">NPDC050545</strain>
    </source>
</reference>
<sequence>MSRVQDVWPLTPLQEGLLFHALGDEADPYVVHTAVDLHGPLDAAGLRAAAEGLLRRHDNLRAAFTHRRNGEPVQVIAAEVTLPWREADLSGQPEQAAAMIAEEERAAGFDLTAPPLVRFALLRLAPGRHRLLVTNHHLLLDGWSLTLFLRELMALYGGAALPAAVQYRDYLTWLAGQDRQAAVAAWRENLAGLPGPARLAGGSGGAVGEVVTELPGELTARLSRLAREHGCTLNMVVQTAWAVVLGVLTGRDDVVFGTTVSGRPAELPGVDAMVGLFINTVPVRVRLRPGATVGEQLSGLRAEQARVSGFSHVSLAEIQAGALFDTLLLFENHPIGGLSGAGGVEVAGAAERDATHYPLTVCVRPGERLRVEFSYREGAFDRETAQRFLGYFVRALTGMADDPGQAIGLLDVLPESGVILGEWAGAVAPAPEGTLDAAFQAQARQTPSAVAVVGAGGAALTFAELDAEANRLARALIARGIGAEDLVALQLPRGTGMVAAVLGVWRAGAAYLPVDPRYPADRIAHMLADARPALVLTDLPDERHDSGPLAPGERVRPLLPAHPAYVIYTSGSTGRPKGVSVPQAAVANLLAAHRADVIALGEDAAGGRRLRVAHAASFSFDASLDPLLWMLAGHELHVLDEDTCQDPELLAAYVARERVDYLDVTPSYLPPLLAAGVFGDGHRPVVLAVGGEAIPEPLWRRLRAVPGLVARDLYGPTECAVDAYLRREDGSAAPIPGDRVYVLDPHLRPVPAGVTGELYLAGAGLARGYLGRPGLSAERFVACPFGPPGERMYRTGDLARWSAGGVLEFAGRADDQVKIRGHRVEPGEVESALAGHPLLAHAVVAVREDRPGERRLVAYAVPSGAAEERELRAYLAARLPVYMVPSAFVLLDALPLLPNGKVDRAALPAPGASATPQGREARGAVERRLCELVAEVLGTGPVGIDDDFFELGGHSLLAARLVSRVRAELGSSLGVRAVFAAPTVAALAGRLGPAGDRPALVAGERPVRLPLSHAQRRLWFQHQLEGPSATYTMPLVLSLGEAVEPARLHAALGDVVARHEALRTLISHEGGEPYQVILSPEEARARLLVLTGAGDPAHAFDLAAELPVRAWADGSRVLLVLHHIAGDEWSVRPLVNDLTAAYRGRAAELAPLPVQYADYALWQRRWLGSAEDPASPLARQLAYWRHTLDGAPAAVRLPVERPYPAEMSWRGASAGFRVPAAGLRELARRTGSSTFMVVHAAVAALLTRLGAGTDVPLGTPVAGRSDDSLADLVGFFVNTVVLRADTSGDPAFLELLERVREADLAAFDHADVPFDLVVEAISPPREPGRHPLFQVMIAYQHGDSGVADVGLDVAKFELTFAFTETGEVIEGQVEYRTDLFGRAAAEGLADRLSALLEQVAAEPERPIGELAVPAMDSAALPATEAADGGREPRTAAERTLCRLFAEVLDVPRAGVHDDFFALGGHSLLAVKLTGRIRADLGAEVALREVFRFPTAAGLAGRLAPARRQGPSPVPRPERVPLSAAQRRLWFLHRLEGPSDTYNIPIRLRLRGPLGIGPLRAALGDVVARHEVLRTLIRDVDGEPYQLILPPEEARARLLVLTGAGDPAHAFDLAAELPVRAWVRAEGDGEHVLTLVLHHIAGDEWSMGPLMADLADAYAARIEGREPEFAPLPLQYADYAVWQRGQEGGLEFWAEALAGLPDRIELPADRPRTAGQEGGTVEFAVPSGVAETLAGVARRSGATMFMVVHAAVAALLTRLGAGTDIPLGTPVAGRSDESLTDLVGFFVNTVVLRADTSGDPAFLELLERVREADLAAFDHADVPFDQVVETLAPGRADSLFEVMIAHHPAPPASLRLPGLSATEEPVGHATAKFPLTFAFTETGDGLGGLVEYRSGMFRPETARRLAGYLTRLLEQVAADPGRRIGELDLMPGDELRRILLEWNDTDRDGDPATLPELFRAQAAATPEAVALVCEDESLTYAELDAWTDRVAAALAARGAGPERVVAMALPRGTGMVAGVLAIAKAGAAYLPIDTAYPGERIAMMLEDAAPVLVLAGRETVAALPPAAVPYLLLDELGDGAAEDLGGGVEPLPRNPAYVIFTSGSTGRPKGVVLEHAGVRQLVATAVERFGVGPGSRVLQFASISFDVAFWELTMSLCTGATLVVVPAERRVAGPELTGYVSRNRITHLALPPALLSALPEGCDLPEGSTLLVGTETVTPELVRRWSGRHRLFDAYGPTEAMVNSTLWEARGDLDALTSVPIGHPDVGKRVYILDAELRPVPAGVTGELYVAGAGLARGYLGRAGLSAERFVPDPFGKPGERMYRTGDLARWRHDGAVEFGGRADGQIKIRGFRIEPGEVESALLSCPGVREAAVVACEYAPGDTRLVAYVTGAQADPAVLRGHVADRLPAHMVPAAYVALAALPLMVNGKVDRKALPAPSGQATVSSRPPRTAAERALCEIFADLLGVSRVGIDDDFFALGGHSLLAVRLAARIRARLGAEVPLGTLFTASTAAGLAVALQRLGGAPVRSRPVAGDRPGRVPLSAAQRRLWFLSRLEEDSAYHVPLRVRLPVASAALAALEDVLARHEVLRTVVRDEDGEPYQVVLPLAEALPLVGRDPVRPFDLAAEPPVRAWAAGGELWLVLHHIAVDEWSMGPLLRDLATAYAARAAGVEPVFAPLPLQYADYAVWEAGQDADLGFWTRALAGLPLEIPLPGGGPEGGVVAFRADPGGLRELARRSGATMFMVVHAAVAALLTRLGAGTDIPLGTPVAGRSDDSLADLVGFFVNTVVLRADTSGDPAFLELLERVREADLAAFDHADVPFDLVVESVNPERAPGRHPLFQTMIAYQRAEDLPLEVTEPDDLAQPGKFDLAFAFTETGDVLDVEIEHRDGLPGDLLAQGLAALLEQVAADPGLRLGELDLPAPGAGPAPRPAARRVAAALRRAPRGATEERVAEIFAAVLGVPEAGALDDFFHLGGHSLLAVRLAGRITAEFGVPASVRTVFEAPTVAGLARHVLAGSPGGERPPLTPAVRPERVPLSAAQRRLWFLQSLEGPSATYNVPFAVRLRGRLDRGALHAALGDVVIRHEVLRTLIGERDGEPYQVILPAEEAVRRLGLLEGPGEPELPFDLSAELPIRAWASDGELMLVLHHIASDEWSAGPLWADLALAYAARVDGRAPEFTPLPVQYADYALWQQGRLGDPGHWREALAGLPECLPLPHDLPRPAVAATGGDAAGFQLGPEVLDGLAGVARRSGATMFMVVHAAVAALLTRLGAGTDIPLGTPVAGRSDESLADLVGFFVNTVVLRADTSGDPAFLELLERVREADLAAFDHADVPFDQVVRETAPARSLAWHPLFQVMIAYHPAQPPLEPLPGLDVAPAEAGTGTAKFDLAIALAEDGGGVIEYRTDLFTRPRAEALAGALAALLEQVAADPDARLSDLVPDVRGLVPVPDVRGLVPAETAASPPGPPADVAADPAAVERMAGLFAEVLGGPAPGPRENFFALGGHSLLAARLVGRVRAEFGAPVTIRTLFEAPTPAGLAGRLAVPHEEGGALEVILPIRTGGDRAPLFCVHPLFGLAWCFIGLAGLMDGPVYGVQARGLAGPHPLPATLEAMAADYVERIREIQPEGPYRLLGWSFGGVVAHAMAAALTGAGERVELLAMLDSYPLHPGEEPESGDNEQDALRFLLRLSGHPEPTGPVDRAHVVAALKERGGVLAELDEPTVGAMIDAAVNAEDLIRPGAHPVFDGDLLFFTATSGKTGTTLDSGRWRPFVTGAIDDHPIDCEHYELADPVPLARIADILKEKLS</sequence>
<dbReference type="CDD" id="cd19543">
    <property type="entry name" value="DCL_NRPS"/>
    <property type="match status" value="1"/>
</dbReference>
<proteinExistence type="predicted"/>
<dbReference type="Gene3D" id="1.10.1200.10">
    <property type="entry name" value="ACP-like"/>
    <property type="match status" value="4"/>
</dbReference>
<dbReference type="CDD" id="cd19540">
    <property type="entry name" value="LCL_NRPS-like"/>
    <property type="match status" value="3"/>
</dbReference>
<keyword evidence="3" id="KW-0597">Phosphoprotein</keyword>
<dbReference type="InterPro" id="IPR020845">
    <property type="entry name" value="AMP-binding_CS"/>
</dbReference>
<dbReference type="Gene3D" id="3.30.559.30">
    <property type="entry name" value="Nonribosomal peptide synthetase, condensation domain"/>
    <property type="match status" value="5"/>
</dbReference>
<dbReference type="Pfam" id="PF00668">
    <property type="entry name" value="Condensation"/>
    <property type="match status" value="5"/>
</dbReference>
<dbReference type="Proteomes" id="UP001612741">
    <property type="component" value="Unassembled WGS sequence"/>
</dbReference>
<dbReference type="Pfam" id="PF00975">
    <property type="entry name" value="Thioesterase"/>
    <property type="match status" value="1"/>
</dbReference>
<dbReference type="InterPro" id="IPR009081">
    <property type="entry name" value="PP-bd_ACP"/>
</dbReference>
<dbReference type="Gene3D" id="3.30.300.30">
    <property type="match status" value="2"/>
</dbReference>
<keyword evidence="2" id="KW-0596">Phosphopantetheine</keyword>
<dbReference type="InterPro" id="IPR020802">
    <property type="entry name" value="TesA-like"/>
</dbReference>
<dbReference type="RefSeq" id="WP_397088277.1">
    <property type="nucleotide sequence ID" value="NZ_JBITGY010000010.1"/>
</dbReference>
<keyword evidence="6" id="KW-1185">Reference proteome</keyword>
<gene>
    <name evidence="5" type="ORF">ACIBG2_35660</name>
</gene>
<dbReference type="SMART" id="SM00824">
    <property type="entry name" value="PKS_TE"/>
    <property type="match status" value="1"/>
</dbReference>
<dbReference type="PROSITE" id="PS00455">
    <property type="entry name" value="AMP_BINDING"/>
    <property type="match status" value="2"/>
</dbReference>
<evidence type="ECO:0000313" key="5">
    <source>
        <dbReference type="EMBL" id="MFI6502762.1"/>
    </source>
</evidence>
<dbReference type="Pfam" id="PF00501">
    <property type="entry name" value="AMP-binding"/>
    <property type="match status" value="2"/>
</dbReference>
<dbReference type="InterPro" id="IPR029058">
    <property type="entry name" value="AB_hydrolase_fold"/>
</dbReference>
<dbReference type="Gene3D" id="3.40.50.1820">
    <property type="entry name" value="alpha/beta hydrolase"/>
    <property type="match status" value="1"/>
</dbReference>
<dbReference type="SUPFAM" id="SSF56801">
    <property type="entry name" value="Acetyl-CoA synthetase-like"/>
    <property type="match status" value="2"/>
</dbReference>
<feature type="domain" description="Carrier" evidence="4">
    <location>
        <begin position="1431"/>
        <end position="1506"/>
    </location>
</feature>
<dbReference type="InterPro" id="IPR036736">
    <property type="entry name" value="ACP-like_sf"/>
</dbReference>
<dbReference type="Pfam" id="PF00550">
    <property type="entry name" value="PP-binding"/>
    <property type="match status" value="5"/>
</dbReference>
<dbReference type="InterPro" id="IPR045851">
    <property type="entry name" value="AMP-bd_C_sf"/>
</dbReference>
<organism evidence="5 6">
    <name type="scientific">Nonomuraea typhae</name>
    <dbReference type="NCBI Taxonomy" id="2603600"/>
    <lineage>
        <taxon>Bacteria</taxon>
        <taxon>Bacillati</taxon>
        <taxon>Actinomycetota</taxon>
        <taxon>Actinomycetes</taxon>
        <taxon>Streptosporangiales</taxon>
        <taxon>Streptosporangiaceae</taxon>
        <taxon>Nonomuraea</taxon>
    </lineage>
</organism>
<dbReference type="EMBL" id="JBITGY010000010">
    <property type="protein sequence ID" value="MFI6502762.1"/>
    <property type="molecule type" value="Genomic_DNA"/>
</dbReference>
<feature type="domain" description="Carrier" evidence="4">
    <location>
        <begin position="2944"/>
        <end position="3019"/>
    </location>
</feature>
<dbReference type="InterPro" id="IPR025110">
    <property type="entry name" value="AMP-bd_C"/>
</dbReference>
<dbReference type="SUPFAM" id="SSF53474">
    <property type="entry name" value="alpha/beta-Hydrolases"/>
    <property type="match status" value="1"/>
</dbReference>
<evidence type="ECO:0000259" key="4">
    <source>
        <dbReference type="PROSITE" id="PS50075"/>
    </source>
</evidence>
<comment type="cofactor">
    <cofactor evidence="1">
        <name>pantetheine 4'-phosphate</name>
        <dbReference type="ChEBI" id="CHEBI:47942"/>
    </cofactor>
</comment>
<dbReference type="Gene3D" id="2.30.38.10">
    <property type="entry name" value="Luciferase, Domain 3"/>
    <property type="match status" value="2"/>
</dbReference>
<dbReference type="SUPFAM" id="SSF52777">
    <property type="entry name" value="CoA-dependent acyltransferases"/>
    <property type="match status" value="10"/>
</dbReference>
<dbReference type="SMART" id="SM00823">
    <property type="entry name" value="PKS_PP"/>
    <property type="match status" value="5"/>
</dbReference>
<dbReference type="NCBIfam" id="TIGR01733">
    <property type="entry name" value="AA-adenyl-dom"/>
    <property type="match status" value="2"/>
</dbReference>
<dbReference type="SUPFAM" id="SSF47336">
    <property type="entry name" value="ACP-like"/>
    <property type="match status" value="5"/>
</dbReference>